<dbReference type="AlphaFoldDB" id="A0A1Y1X1I2"/>
<evidence type="ECO:0000256" key="2">
    <source>
        <dbReference type="SAM" id="MobiDB-lite"/>
    </source>
</evidence>
<dbReference type="GO" id="GO:1905515">
    <property type="term" value="P:non-motile cilium assembly"/>
    <property type="evidence" value="ECO:0007669"/>
    <property type="project" value="InterPro"/>
</dbReference>
<feature type="repeat" description="TPR" evidence="1">
    <location>
        <begin position="310"/>
        <end position="343"/>
    </location>
</feature>
<comment type="caution">
    <text evidence="3">The sequence shown here is derived from an EMBL/GenBank/DDBJ whole genome shotgun (WGS) entry which is preliminary data.</text>
</comment>
<dbReference type="STRING" id="1754192.A0A1Y1X1I2"/>
<feature type="repeat" description="TPR" evidence="1">
    <location>
        <begin position="243"/>
        <end position="276"/>
    </location>
</feature>
<dbReference type="Gene3D" id="1.25.40.10">
    <property type="entry name" value="Tetratricopeptide repeat domain"/>
    <property type="match status" value="3"/>
</dbReference>
<dbReference type="PROSITE" id="PS50005">
    <property type="entry name" value="TPR"/>
    <property type="match status" value="3"/>
</dbReference>
<dbReference type="PANTHER" id="PTHR44177:SF1">
    <property type="entry name" value="TETRATRICOPEPTIDE REPEAT PROTEIN 8"/>
    <property type="match status" value="1"/>
</dbReference>
<dbReference type="CDD" id="cd21341">
    <property type="entry name" value="TTC8_N"/>
    <property type="match status" value="1"/>
</dbReference>
<dbReference type="InterPro" id="IPR028796">
    <property type="entry name" value="BBS8"/>
</dbReference>
<dbReference type="EMBL" id="MCFG01000174">
    <property type="protein sequence ID" value="ORX79478.1"/>
    <property type="molecule type" value="Genomic_DNA"/>
</dbReference>
<dbReference type="Proteomes" id="UP000193944">
    <property type="component" value="Unassembled WGS sequence"/>
</dbReference>
<gene>
    <name evidence="3" type="ORF">BCR32DRAFT_294441</name>
</gene>
<evidence type="ECO:0000313" key="3">
    <source>
        <dbReference type="EMBL" id="ORX79478.1"/>
    </source>
</evidence>
<feature type="region of interest" description="Disordered" evidence="2">
    <location>
        <begin position="84"/>
        <end position="132"/>
    </location>
</feature>
<dbReference type="SUPFAM" id="SSF48452">
    <property type="entry name" value="TPR-like"/>
    <property type="match status" value="2"/>
</dbReference>
<evidence type="ECO:0000313" key="4">
    <source>
        <dbReference type="Proteomes" id="UP000193944"/>
    </source>
</evidence>
<proteinExistence type="predicted"/>
<dbReference type="SMART" id="SM00028">
    <property type="entry name" value="TPR"/>
    <property type="match status" value="6"/>
</dbReference>
<protein>
    <submittedName>
        <fullName evidence="3">Tetratricopeptide repeat protein 8-like protein</fullName>
    </submittedName>
</protein>
<dbReference type="InterPro" id="IPR011990">
    <property type="entry name" value="TPR-like_helical_dom_sf"/>
</dbReference>
<dbReference type="InterPro" id="IPR019734">
    <property type="entry name" value="TPR_rpt"/>
</dbReference>
<evidence type="ECO:0000256" key="1">
    <source>
        <dbReference type="PROSITE-ProRule" id="PRU00339"/>
    </source>
</evidence>
<dbReference type="GO" id="GO:0034464">
    <property type="term" value="C:BBSome"/>
    <property type="evidence" value="ECO:0007669"/>
    <property type="project" value="InterPro"/>
</dbReference>
<dbReference type="Pfam" id="PF13181">
    <property type="entry name" value="TPR_8"/>
    <property type="match status" value="2"/>
</dbReference>
<dbReference type="OrthoDB" id="421121at2759"/>
<reference evidence="3 4" key="2">
    <citation type="submission" date="2016-08" db="EMBL/GenBank/DDBJ databases">
        <title>Pervasive Adenine N6-methylation of Active Genes in Fungi.</title>
        <authorList>
            <consortium name="DOE Joint Genome Institute"/>
            <person name="Mondo S.J."/>
            <person name="Dannebaum R.O."/>
            <person name="Kuo R.C."/>
            <person name="Labutti K."/>
            <person name="Haridas S."/>
            <person name="Kuo A."/>
            <person name="Salamov A."/>
            <person name="Ahrendt S.R."/>
            <person name="Lipzen A."/>
            <person name="Sullivan W."/>
            <person name="Andreopoulos W.B."/>
            <person name="Clum A."/>
            <person name="Lindquist E."/>
            <person name="Daum C."/>
            <person name="Ramamoorthy G.K."/>
            <person name="Gryganskyi A."/>
            <person name="Culley D."/>
            <person name="Magnuson J.K."/>
            <person name="James T.Y."/>
            <person name="O'Malley M.A."/>
            <person name="Stajich J.E."/>
            <person name="Spatafora J.W."/>
            <person name="Visel A."/>
            <person name="Grigoriev I.V."/>
        </authorList>
    </citation>
    <scope>NUCLEOTIDE SEQUENCE [LARGE SCALE GENOMIC DNA]</scope>
    <source>
        <strain evidence="3 4">S4</strain>
    </source>
</reference>
<reference evidence="3 4" key="1">
    <citation type="submission" date="2016-08" db="EMBL/GenBank/DDBJ databases">
        <title>A Parts List for Fungal Cellulosomes Revealed by Comparative Genomics.</title>
        <authorList>
            <consortium name="DOE Joint Genome Institute"/>
            <person name="Haitjema C.H."/>
            <person name="Gilmore S.P."/>
            <person name="Henske J.K."/>
            <person name="Solomon K.V."/>
            <person name="De Groot R."/>
            <person name="Kuo A."/>
            <person name="Mondo S.J."/>
            <person name="Salamov A.A."/>
            <person name="Labutti K."/>
            <person name="Zhao Z."/>
            <person name="Chiniquy J."/>
            <person name="Barry K."/>
            <person name="Brewer H.M."/>
            <person name="Purvine S.O."/>
            <person name="Wright A.T."/>
            <person name="Boxma B."/>
            <person name="Van Alen T."/>
            <person name="Hackstein J.H."/>
            <person name="Baker S.E."/>
            <person name="Grigoriev I.V."/>
            <person name="O'Malley M.A."/>
        </authorList>
    </citation>
    <scope>NUCLEOTIDE SEQUENCE [LARGE SCALE GENOMIC DNA]</scope>
    <source>
        <strain evidence="3 4">S4</strain>
    </source>
</reference>
<accession>A0A1Y1X1I2</accession>
<dbReference type="PANTHER" id="PTHR44177">
    <property type="entry name" value="TETRATRICOPEPTIDE REPEAT PROTEIN 8"/>
    <property type="match status" value="1"/>
</dbReference>
<keyword evidence="1" id="KW-0802">TPR repeat</keyword>
<feature type="repeat" description="TPR" evidence="1">
    <location>
        <begin position="379"/>
        <end position="412"/>
    </location>
</feature>
<dbReference type="Pfam" id="PF00515">
    <property type="entry name" value="TPR_1"/>
    <property type="match status" value="1"/>
</dbReference>
<keyword evidence="4" id="KW-1185">Reference proteome</keyword>
<name>A0A1Y1X1I2_9FUNG</name>
<organism evidence="3 4">
    <name type="scientific">Anaeromyces robustus</name>
    <dbReference type="NCBI Taxonomy" id="1754192"/>
    <lineage>
        <taxon>Eukaryota</taxon>
        <taxon>Fungi</taxon>
        <taxon>Fungi incertae sedis</taxon>
        <taxon>Chytridiomycota</taxon>
        <taxon>Chytridiomycota incertae sedis</taxon>
        <taxon>Neocallimastigomycetes</taxon>
        <taxon>Neocallimastigales</taxon>
        <taxon>Neocallimastigaceae</taxon>
        <taxon>Anaeromyces</taxon>
    </lineage>
</organism>
<dbReference type="GO" id="GO:0036064">
    <property type="term" value="C:ciliary basal body"/>
    <property type="evidence" value="ECO:0007669"/>
    <property type="project" value="TreeGrafter"/>
</dbReference>
<dbReference type="GO" id="GO:0097730">
    <property type="term" value="C:non-motile cilium"/>
    <property type="evidence" value="ECO:0007669"/>
    <property type="project" value="TreeGrafter"/>
</dbReference>
<sequence length="535" mass="61517">MRIETLDNKIYLLLYCYFTQNYEQSLMLCDEILSKNPIDQTVWFIKISILTEMSYIDDTEYNENDIVFDERLLNIDYIPRPGTTASTALPKSSNSRMTPGTSHTPSTPNYNQGSRPASSSTPNFSQSIRPSSSKGQFLPGFFRVANYKDLALSKSRRNTATGKEISTVQSLSTPGRFVRLGTESLSDSGNNQLIDTEKLDLKKISSEKISRALFIYIYYFENKYHKALELAAHATVSHDYKDWWWKVQLGKCYYKLGLFLDAIKQFESALKLTPTENTYLYLSKAFLKLQKTTDAIQCIERGLETYQNSIDLLLALARIYESNGDLEHSIEYFRKVLYIDNSNKEALASLASSSFYKDQPEVALRYYKRLLQMGFYDNAEIWNNLGLCTFYSQQYDMCIVCFERALQLAEDDTTVSDIWYNISQLANRIGDIPLTYRCLKLAIASNPSHYEAWNNLGVLELLSNENKESAKTNFNVSIKGADYLYEPLFNSAILNLNEGNIQESYKNCKKTLEIYPNFNRGIELMKKLENYLVTI</sequence>